<dbReference type="Proteomes" id="UP000070700">
    <property type="component" value="Unassembled WGS sequence"/>
</dbReference>
<keyword evidence="3" id="KW-1185">Reference proteome</keyword>
<accession>A0A132BF39</accession>
<name>A0A132BF39_MOLSC</name>
<sequence length="571" mass="64415">LPPNSGSPECLSHAKQWLSSCQAGHSDCHRANENHAQLPTRVLRVGSDGEDASLYESRGETGRWATLSYCWGNGPKLILTKETHSDMMRGYPSEDFPATIRDAIITTSALGIPYLWVDALCIMQDSKSDWEQEAPKMSQIYTNAVLTIINANATAATSGIFRDRDRFGNGEYRGPTCSLPWRRTASKEYIASQNESSLALESIVIRGGRSSKTDWQGPGPDNLTSPWATRGWTLQEELLSWRTLTFMEKELLWGCPSTQRVKPNLGHVRLLPNKNGLSLSTSLPGLRTLSTPEIYTAWYTMAENYSKRKLTKDTDKLMAIVGLAKDAQNYITDTYCAGLWLNDLIAGLVWKFDAESWSDTEEYEVPPGSKLPTWGYGRLKANSDSRLPSWSWASINNEVYWAFKEQSAEKGTARYTEVAHVEERKIVYASDSPYGPVETCNLVLRGPTYSWSAAETDFNQTRPKLYHDVIRHLKNDGEYQARHKEHVNQTILVLQLAWIEELVRTYKKGEDDTTRLTCALLVLETVEEQEPEALINGAEIYRRVSQLYSGDVTNEKAVREAEWGMKSVRII</sequence>
<dbReference type="PANTHER" id="PTHR33112">
    <property type="entry name" value="DOMAIN PROTEIN, PUTATIVE-RELATED"/>
    <property type="match status" value="1"/>
</dbReference>
<dbReference type="RefSeq" id="XP_018064839.1">
    <property type="nucleotide sequence ID" value="XM_018209940.1"/>
</dbReference>
<organism evidence="2 3">
    <name type="scientific">Mollisia scopiformis</name>
    <name type="common">Conifer needle endophyte fungus</name>
    <name type="synonym">Phialocephala scopiformis</name>
    <dbReference type="NCBI Taxonomy" id="149040"/>
    <lineage>
        <taxon>Eukaryota</taxon>
        <taxon>Fungi</taxon>
        <taxon>Dikarya</taxon>
        <taxon>Ascomycota</taxon>
        <taxon>Pezizomycotina</taxon>
        <taxon>Leotiomycetes</taxon>
        <taxon>Helotiales</taxon>
        <taxon>Mollisiaceae</taxon>
        <taxon>Mollisia</taxon>
    </lineage>
</organism>
<reference evidence="2 3" key="1">
    <citation type="submission" date="2015-10" db="EMBL/GenBank/DDBJ databases">
        <title>Full genome of DAOMC 229536 Phialocephala scopiformis, a fungal endophyte of spruce producing the potent anti-insectan compound rugulosin.</title>
        <authorList>
            <consortium name="DOE Joint Genome Institute"/>
            <person name="Walker A.K."/>
            <person name="Frasz S.L."/>
            <person name="Seifert K.A."/>
            <person name="Miller J.D."/>
            <person name="Mondo S.J."/>
            <person name="Labutti K."/>
            <person name="Lipzen A."/>
            <person name="Dockter R."/>
            <person name="Kennedy M."/>
            <person name="Grigoriev I.V."/>
            <person name="Spatafora J.W."/>
        </authorList>
    </citation>
    <scope>NUCLEOTIDE SEQUENCE [LARGE SCALE GENOMIC DNA]</scope>
    <source>
        <strain evidence="2 3">CBS 120377</strain>
    </source>
</reference>
<dbReference type="InterPro" id="IPR010730">
    <property type="entry name" value="HET"/>
</dbReference>
<dbReference type="PANTHER" id="PTHR33112:SF16">
    <property type="entry name" value="HETEROKARYON INCOMPATIBILITY DOMAIN-CONTAINING PROTEIN"/>
    <property type="match status" value="1"/>
</dbReference>
<gene>
    <name evidence="2" type="ORF">LY89DRAFT_596762</name>
</gene>
<evidence type="ECO:0000313" key="2">
    <source>
        <dbReference type="EMBL" id="KUJ10484.1"/>
    </source>
</evidence>
<evidence type="ECO:0000259" key="1">
    <source>
        <dbReference type="Pfam" id="PF06985"/>
    </source>
</evidence>
<dbReference type="Pfam" id="PF06985">
    <property type="entry name" value="HET"/>
    <property type="match status" value="1"/>
</dbReference>
<feature type="domain" description="Heterokaryon incompatibility" evidence="1">
    <location>
        <begin position="64"/>
        <end position="236"/>
    </location>
</feature>
<dbReference type="EMBL" id="KQ947429">
    <property type="protein sequence ID" value="KUJ10484.1"/>
    <property type="molecule type" value="Genomic_DNA"/>
</dbReference>
<dbReference type="InParanoid" id="A0A132BF39"/>
<protein>
    <submittedName>
        <fullName evidence="2">HET-domain-containing protein</fullName>
    </submittedName>
</protein>
<dbReference type="OrthoDB" id="5125733at2759"/>
<proteinExistence type="predicted"/>
<dbReference type="GeneID" id="28819666"/>
<dbReference type="STRING" id="149040.A0A132BF39"/>
<evidence type="ECO:0000313" key="3">
    <source>
        <dbReference type="Proteomes" id="UP000070700"/>
    </source>
</evidence>
<dbReference type="AlphaFoldDB" id="A0A132BF39"/>
<dbReference type="KEGG" id="psco:LY89DRAFT_596762"/>
<feature type="non-terminal residue" evidence="2">
    <location>
        <position position="1"/>
    </location>
</feature>